<evidence type="ECO:0000256" key="3">
    <source>
        <dbReference type="ARBA" id="ARBA00022692"/>
    </source>
</evidence>
<evidence type="ECO:0000313" key="9">
    <source>
        <dbReference type="EMBL" id="EFN58120.1"/>
    </source>
</evidence>
<dbReference type="GeneID" id="17357533"/>
<dbReference type="Proteomes" id="UP000008141">
    <property type="component" value="Unassembled WGS sequence"/>
</dbReference>
<keyword evidence="5 7" id="KW-0472">Membrane</keyword>
<evidence type="ECO:0000256" key="5">
    <source>
        <dbReference type="ARBA" id="ARBA00023136"/>
    </source>
</evidence>
<feature type="transmembrane region" description="Helical" evidence="7">
    <location>
        <begin position="254"/>
        <end position="275"/>
    </location>
</feature>
<dbReference type="GO" id="GO:0005886">
    <property type="term" value="C:plasma membrane"/>
    <property type="evidence" value="ECO:0007669"/>
    <property type="project" value="UniProtKB-SubCell"/>
</dbReference>
<dbReference type="InParanoid" id="E1Z772"/>
<evidence type="ECO:0000313" key="10">
    <source>
        <dbReference type="Proteomes" id="UP000008141"/>
    </source>
</evidence>
<organism evidence="10">
    <name type="scientific">Chlorella variabilis</name>
    <name type="common">Green alga</name>
    <dbReference type="NCBI Taxonomy" id="554065"/>
    <lineage>
        <taxon>Eukaryota</taxon>
        <taxon>Viridiplantae</taxon>
        <taxon>Chlorophyta</taxon>
        <taxon>core chlorophytes</taxon>
        <taxon>Trebouxiophyceae</taxon>
        <taxon>Chlorellales</taxon>
        <taxon>Chlorellaceae</taxon>
        <taxon>Chlorella clade</taxon>
        <taxon>Chlorella</taxon>
    </lineage>
</organism>
<dbReference type="PANTHER" id="PTHR12677">
    <property type="entry name" value="GOLGI APPARATUS MEMBRANE PROTEIN TVP38-RELATED"/>
    <property type="match status" value="1"/>
</dbReference>
<evidence type="ECO:0000256" key="4">
    <source>
        <dbReference type="ARBA" id="ARBA00022989"/>
    </source>
</evidence>
<evidence type="ECO:0000256" key="2">
    <source>
        <dbReference type="ARBA" id="ARBA00022475"/>
    </source>
</evidence>
<dbReference type="KEGG" id="cvr:CHLNCDRAFT_50830"/>
<feature type="transmembrane region" description="Helical" evidence="7">
    <location>
        <begin position="140"/>
        <end position="171"/>
    </location>
</feature>
<comment type="subcellular location">
    <subcellularLocation>
        <location evidence="1">Cell membrane</location>
        <topology evidence="1">Multi-pass membrane protein</topology>
    </subcellularLocation>
</comment>
<sequence>MHGSPHSEGMDKERSIPLAEGRYQSPRAAAGRSGQPGGSPASLGVQSTVSSEAPEYSENAHLIVGSSALSDDGMTPLIYPSRTGKDKLLQICKRLVGFILAHWSKAAILAVLITLIVLVSVKGFGFFGDILTWFQRHNGWAGWGIFVGMYTAMVALFLPGVVLILGAGFVFGFWRGLLAVWAGGAVGQALAFLLARYLFHGWVESTLKHKWKKWAIIDKAIEHDGWKLVLIMRFSPIIPYNLLNIAMATTNIPFWQFTVVSAVGILYECAVFAYFGSMADNIHSIISGEGGRPPWFEWVMLGVSLVMCGVGALFVSYSIKQAIKRAQSHMSSAQVEGEGLGQDGEQLELDDPEVGVRMDRTYPASLEREGFVGSSTGYTALHLPSSPEFELKAVGGTGGPAAATGLTAAALPREKAPLLSGGSTGLLALTATAASGSGSIQTLLAAASGASASRSTSAKQKISPKASLDRDLSRRLTAGLDGGSGEDGGEAPTARATRRHPSISSESAV</sequence>
<feature type="region of interest" description="Disordered" evidence="6">
    <location>
        <begin position="1"/>
        <end position="48"/>
    </location>
</feature>
<reference evidence="9 10" key="1">
    <citation type="journal article" date="2010" name="Plant Cell">
        <title>The Chlorella variabilis NC64A genome reveals adaptation to photosymbiosis, coevolution with viruses, and cryptic sex.</title>
        <authorList>
            <person name="Blanc G."/>
            <person name="Duncan G."/>
            <person name="Agarkova I."/>
            <person name="Borodovsky M."/>
            <person name="Gurnon J."/>
            <person name="Kuo A."/>
            <person name="Lindquist E."/>
            <person name="Lucas S."/>
            <person name="Pangilinan J."/>
            <person name="Polle J."/>
            <person name="Salamov A."/>
            <person name="Terry A."/>
            <person name="Yamada T."/>
            <person name="Dunigan D.D."/>
            <person name="Grigoriev I.V."/>
            <person name="Claverie J.M."/>
            <person name="Van Etten J.L."/>
        </authorList>
    </citation>
    <scope>NUCLEOTIDE SEQUENCE [LARGE SCALE GENOMIC DNA]</scope>
    <source>
        <strain evidence="9 10">NC64A</strain>
    </source>
</reference>
<accession>E1Z772</accession>
<name>E1Z772_CHLVA</name>
<dbReference type="EMBL" id="GL433838">
    <property type="protein sequence ID" value="EFN58120.1"/>
    <property type="molecule type" value="Genomic_DNA"/>
</dbReference>
<keyword evidence="4 7" id="KW-1133">Transmembrane helix</keyword>
<dbReference type="Pfam" id="PF09335">
    <property type="entry name" value="VTT_dom"/>
    <property type="match status" value="1"/>
</dbReference>
<dbReference type="PANTHER" id="PTHR12677:SF59">
    <property type="entry name" value="GOLGI APPARATUS MEMBRANE PROTEIN TVP38-RELATED"/>
    <property type="match status" value="1"/>
</dbReference>
<feature type="transmembrane region" description="Helical" evidence="7">
    <location>
        <begin position="295"/>
        <end position="319"/>
    </location>
</feature>
<feature type="domain" description="VTT" evidence="8">
    <location>
        <begin position="158"/>
        <end position="277"/>
    </location>
</feature>
<feature type="compositionally biased region" description="Low complexity" evidence="6">
    <location>
        <begin position="449"/>
        <end position="458"/>
    </location>
</feature>
<dbReference type="eggNOG" id="KOG3140">
    <property type="taxonomic scope" value="Eukaryota"/>
</dbReference>
<protein>
    <recommendedName>
        <fullName evidence="8">VTT domain-containing protein</fullName>
    </recommendedName>
</protein>
<evidence type="ECO:0000256" key="7">
    <source>
        <dbReference type="SAM" id="Phobius"/>
    </source>
</evidence>
<dbReference type="RefSeq" id="XP_005850222.1">
    <property type="nucleotide sequence ID" value="XM_005850160.1"/>
</dbReference>
<dbReference type="InterPro" id="IPR015414">
    <property type="entry name" value="TMEM64"/>
</dbReference>
<evidence type="ECO:0000256" key="6">
    <source>
        <dbReference type="SAM" id="MobiDB-lite"/>
    </source>
</evidence>
<keyword evidence="3 7" id="KW-0812">Transmembrane</keyword>
<evidence type="ECO:0000259" key="8">
    <source>
        <dbReference type="Pfam" id="PF09335"/>
    </source>
</evidence>
<dbReference type="AlphaFoldDB" id="E1Z772"/>
<keyword evidence="10" id="KW-1185">Reference proteome</keyword>
<dbReference type="InterPro" id="IPR032816">
    <property type="entry name" value="VTT_dom"/>
</dbReference>
<gene>
    <name evidence="9" type="ORF">CHLNCDRAFT_50830</name>
</gene>
<evidence type="ECO:0000256" key="1">
    <source>
        <dbReference type="ARBA" id="ARBA00004651"/>
    </source>
</evidence>
<keyword evidence="2" id="KW-1003">Cell membrane</keyword>
<feature type="transmembrane region" description="Helical" evidence="7">
    <location>
        <begin position="178"/>
        <end position="199"/>
    </location>
</feature>
<dbReference type="OrthoDB" id="166803at2759"/>
<feature type="transmembrane region" description="Helical" evidence="7">
    <location>
        <begin position="95"/>
        <end position="120"/>
    </location>
</feature>
<feature type="region of interest" description="Disordered" evidence="6">
    <location>
        <begin position="449"/>
        <end position="509"/>
    </location>
</feature>
<proteinExistence type="predicted"/>